<dbReference type="SUPFAM" id="SSF54529">
    <property type="entry name" value="Mitochondrial glycoprotein MAM33-like"/>
    <property type="match status" value="1"/>
</dbReference>
<keyword evidence="3" id="KW-1185">Reference proteome</keyword>
<sequence>MSALRTVRQLTKLRPARPTVGAPEPVAYILGVWLPADLRLSFCTSSDDARVKTARIVRGGGPAGRRASQPHAPGPHGFPLGGRVGETPANDEVFLTRKYGDENIHVMFSIADLQSIPDEDEPEPEATDNEGPTRGDEPARLGGDYEVTETKLICICALQPTHPGALHADLYCTDGAFDVANVAYYKDARVATELSIASDWERRTLWTGPLMDSG</sequence>
<evidence type="ECO:0000313" key="2">
    <source>
        <dbReference type="EMBL" id="KAJ7308749.1"/>
    </source>
</evidence>
<protein>
    <submittedName>
        <fullName evidence="2">Uncharacterized protein</fullName>
    </submittedName>
</protein>
<accession>A0AAD6Z5K4</accession>
<dbReference type="AlphaFoldDB" id="A0AAD6Z5K4"/>
<feature type="region of interest" description="Disordered" evidence="1">
    <location>
        <begin position="114"/>
        <end position="141"/>
    </location>
</feature>
<feature type="region of interest" description="Disordered" evidence="1">
    <location>
        <begin position="59"/>
        <end position="85"/>
    </location>
</feature>
<gene>
    <name evidence="2" type="ORF">DFH08DRAFT_823778</name>
</gene>
<reference evidence="2" key="1">
    <citation type="submission" date="2023-03" db="EMBL/GenBank/DDBJ databases">
        <title>Massive genome expansion in bonnet fungi (Mycena s.s.) driven by repeated elements and novel gene families across ecological guilds.</title>
        <authorList>
            <consortium name="Lawrence Berkeley National Laboratory"/>
            <person name="Harder C.B."/>
            <person name="Miyauchi S."/>
            <person name="Viragh M."/>
            <person name="Kuo A."/>
            <person name="Thoen E."/>
            <person name="Andreopoulos B."/>
            <person name="Lu D."/>
            <person name="Skrede I."/>
            <person name="Drula E."/>
            <person name="Henrissat B."/>
            <person name="Morin E."/>
            <person name="Kohler A."/>
            <person name="Barry K."/>
            <person name="LaButti K."/>
            <person name="Morin E."/>
            <person name="Salamov A."/>
            <person name="Lipzen A."/>
            <person name="Mereny Z."/>
            <person name="Hegedus B."/>
            <person name="Baldrian P."/>
            <person name="Stursova M."/>
            <person name="Weitz H."/>
            <person name="Taylor A."/>
            <person name="Grigoriev I.V."/>
            <person name="Nagy L.G."/>
            <person name="Martin F."/>
            <person name="Kauserud H."/>
        </authorList>
    </citation>
    <scope>NUCLEOTIDE SEQUENCE</scope>
    <source>
        <strain evidence="2">CBHHK002</strain>
    </source>
</reference>
<comment type="caution">
    <text evidence="2">The sequence shown here is derived from an EMBL/GenBank/DDBJ whole genome shotgun (WGS) entry which is preliminary data.</text>
</comment>
<name>A0AAD6Z5K4_9AGAR</name>
<proteinExistence type="predicted"/>
<feature type="compositionally biased region" description="Acidic residues" evidence="1">
    <location>
        <begin position="117"/>
        <end position="128"/>
    </location>
</feature>
<dbReference type="Gene3D" id="3.10.280.10">
    <property type="entry name" value="Mitochondrial glycoprotein"/>
    <property type="match status" value="1"/>
</dbReference>
<dbReference type="InterPro" id="IPR036561">
    <property type="entry name" value="MAM33_sf"/>
</dbReference>
<evidence type="ECO:0000256" key="1">
    <source>
        <dbReference type="SAM" id="MobiDB-lite"/>
    </source>
</evidence>
<dbReference type="InterPro" id="IPR003428">
    <property type="entry name" value="MAM33"/>
</dbReference>
<dbReference type="GO" id="GO:0005759">
    <property type="term" value="C:mitochondrial matrix"/>
    <property type="evidence" value="ECO:0007669"/>
    <property type="project" value="InterPro"/>
</dbReference>
<dbReference type="EMBL" id="JARIHO010000084">
    <property type="protein sequence ID" value="KAJ7308749.1"/>
    <property type="molecule type" value="Genomic_DNA"/>
</dbReference>
<evidence type="ECO:0000313" key="3">
    <source>
        <dbReference type="Proteomes" id="UP001218218"/>
    </source>
</evidence>
<dbReference type="Pfam" id="PF02330">
    <property type="entry name" value="MAM33"/>
    <property type="match status" value="1"/>
</dbReference>
<organism evidence="2 3">
    <name type="scientific">Mycena albidolilacea</name>
    <dbReference type="NCBI Taxonomy" id="1033008"/>
    <lineage>
        <taxon>Eukaryota</taxon>
        <taxon>Fungi</taxon>
        <taxon>Dikarya</taxon>
        <taxon>Basidiomycota</taxon>
        <taxon>Agaricomycotina</taxon>
        <taxon>Agaricomycetes</taxon>
        <taxon>Agaricomycetidae</taxon>
        <taxon>Agaricales</taxon>
        <taxon>Marasmiineae</taxon>
        <taxon>Mycenaceae</taxon>
        <taxon>Mycena</taxon>
    </lineage>
</organism>
<dbReference type="Proteomes" id="UP001218218">
    <property type="component" value="Unassembled WGS sequence"/>
</dbReference>